<dbReference type="Proteomes" id="UP000246073">
    <property type="component" value="Unassembled WGS sequence"/>
</dbReference>
<dbReference type="RefSeq" id="WP_109367474.1">
    <property type="nucleotide sequence ID" value="NZ_OOFM01000004.1"/>
</dbReference>
<evidence type="ECO:0000256" key="1">
    <source>
        <dbReference type="SAM" id="Coils"/>
    </source>
</evidence>
<organism evidence="2 3">
    <name type="scientific">Ochrobactrum soli</name>
    <dbReference type="NCBI Taxonomy" id="2448455"/>
    <lineage>
        <taxon>Bacteria</taxon>
        <taxon>Pseudomonadati</taxon>
        <taxon>Pseudomonadota</taxon>
        <taxon>Alphaproteobacteria</taxon>
        <taxon>Hyphomicrobiales</taxon>
        <taxon>Brucellaceae</taxon>
        <taxon>Brucella/Ochrobactrum group</taxon>
        <taxon>Ochrobactrum</taxon>
    </lineage>
</organism>
<reference evidence="3" key="1">
    <citation type="submission" date="2017-12" db="EMBL/GenBank/DDBJ databases">
        <authorList>
            <person name="Diaz M."/>
        </authorList>
    </citation>
    <scope>NUCLEOTIDE SEQUENCE [LARGE SCALE GENOMIC DNA]</scope>
    <source>
        <strain evidence="3">FI11154</strain>
    </source>
</reference>
<sequence length="815" mass="89696">MIFTAIGTAIAGALFGGSLLAASLIAGGLAFAAKLGITSYLNRNKSRKYSAVQGEIQYGADVAAQTLFGVGKTRGHRVFYAKWGSGNKYNADVYLLANGWCDGLEPYVYFYGQRYELVARPVIGGETSHFGVAGFEDLISIRFYDGRPGQPADQKLVNDTALLGRSWKATSRCAGHAYVVFERKYDGDKFEKGRIEIEWVLRGLRCYDVRKDGSVAGGSGPHRLDNPATWEFTLNPALQRLNYQLGLRGLVSGRTIIGEGKTIGQLDLSSYIASINVCEELRKGKLRYTCNLWVTGDDDHTEILKEFEDAMAGFALNRRGLSGVIAGAPQVPVVNIGADDLPAEREGEISYRKSAFDLYNMMSGQFTSPESNWGSESLKPIIVNADVSADGRRRQTANDFLQVTDADTAQYLLNIRYRQQRLGGKVTLPVSWRIGTFAQEGDWVSYEGRDWMVEEWRCSEDFRFTLILSETSGAVYSEDDIQPGPIVIPPTEPFNPSLLSTVQNFNIEVGMLKGADGYEQPVLRFTWTPPEDPTITEVRFSYRIADDAELLEDTCKFPEDGTYITGKNVQSGRFYQGRATITTVPDRFKSWTPWKTTVTATGMQSVLVDLEQTRESLKDVLKNIQKINDDYDDLVERLAAATAVGAGQNFNTTAAVVKTNNALAASFLEQKATIAEIDGEVTAIAEAMLGVQAMVDNVSAGGLISFKAQVPPPAGVLSEIAILARATVNDAFIQSGMVIQVYLDGAVLKSRIVNLANQFVIWDGTSRNLPFVFEDGTLKLKDIRLATLFFDQLQSTNGKLIIRGYGDFADIRMYS</sequence>
<name>A0A2P9HHK9_9HYPH</name>
<proteinExistence type="predicted"/>
<protein>
    <submittedName>
        <fullName evidence="2">Host specificity protein J, internal deletion</fullName>
    </submittedName>
</protein>
<accession>A0A2P9HHK9</accession>
<feature type="coiled-coil region" evidence="1">
    <location>
        <begin position="607"/>
        <end position="644"/>
    </location>
</feature>
<keyword evidence="1" id="KW-0175">Coiled coil</keyword>
<gene>
    <name evidence="2" type="ORF">OHAE_3510</name>
</gene>
<evidence type="ECO:0000313" key="2">
    <source>
        <dbReference type="EMBL" id="SPL63578.1"/>
    </source>
</evidence>
<dbReference type="EMBL" id="OOFM01000004">
    <property type="protein sequence ID" value="SPL63578.1"/>
    <property type="molecule type" value="Genomic_DNA"/>
</dbReference>
<dbReference type="AlphaFoldDB" id="A0A2P9HHK9"/>
<evidence type="ECO:0000313" key="3">
    <source>
        <dbReference type="Proteomes" id="UP000246073"/>
    </source>
</evidence>